<proteinExistence type="predicted"/>
<protein>
    <submittedName>
        <fullName evidence="2">Uncharacterized protein</fullName>
    </submittedName>
</protein>
<accession>A0A2T3MMD9</accession>
<sequence length="163" mass="17992">MKKICFCLALVVSTTVLADEENSIVNMAKENGVKTCVPQLKIAADFIIDEKAHSSHAYWNKKDADNRMYSSLTSKGYSDGDSHVTVAVAQTSSGKCDTFYVETYALPKACMMAREETFKGFKYKGTMNGKTLLLENESGAVNLYLTPQGESICLVSKREALYQ</sequence>
<keyword evidence="3" id="KW-1185">Reference proteome</keyword>
<dbReference type="AlphaFoldDB" id="A0A2T3MMD9"/>
<name>A0A2T3MMD9_9GAMM</name>
<evidence type="ECO:0000313" key="3">
    <source>
        <dbReference type="Proteomes" id="UP000240904"/>
    </source>
</evidence>
<organism evidence="2 3">
    <name type="scientific">Photobacterium lipolyticum</name>
    <dbReference type="NCBI Taxonomy" id="266810"/>
    <lineage>
        <taxon>Bacteria</taxon>
        <taxon>Pseudomonadati</taxon>
        <taxon>Pseudomonadota</taxon>
        <taxon>Gammaproteobacteria</taxon>
        <taxon>Vibrionales</taxon>
        <taxon>Vibrionaceae</taxon>
        <taxon>Photobacterium</taxon>
    </lineage>
</organism>
<dbReference type="Proteomes" id="UP000240904">
    <property type="component" value="Unassembled WGS sequence"/>
</dbReference>
<gene>
    <name evidence="2" type="ORF">C9I89_22220</name>
</gene>
<dbReference type="OrthoDB" id="8908985at2"/>
<evidence type="ECO:0000256" key="1">
    <source>
        <dbReference type="SAM" id="SignalP"/>
    </source>
</evidence>
<dbReference type="EMBL" id="PYMC01000051">
    <property type="protein sequence ID" value="PSV97419.1"/>
    <property type="molecule type" value="Genomic_DNA"/>
</dbReference>
<feature type="chain" id="PRO_5015734507" evidence="1">
    <location>
        <begin position="19"/>
        <end position="163"/>
    </location>
</feature>
<evidence type="ECO:0000313" key="2">
    <source>
        <dbReference type="EMBL" id="PSV97419.1"/>
    </source>
</evidence>
<feature type="signal peptide" evidence="1">
    <location>
        <begin position="1"/>
        <end position="18"/>
    </location>
</feature>
<dbReference type="RefSeq" id="WP_107285499.1">
    <property type="nucleotide sequence ID" value="NZ_PYMC01000051.1"/>
</dbReference>
<keyword evidence="1" id="KW-0732">Signal</keyword>
<comment type="caution">
    <text evidence="2">The sequence shown here is derived from an EMBL/GenBank/DDBJ whole genome shotgun (WGS) entry which is preliminary data.</text>
</comment>
<reference evidence="2 3" key="1">
    <citation type="submission" date="2018-03" db="EMBL/GenBank/DDBJ databases">
        <title>Whole genome sequencing of Histamine producing bacteria.</title>
        <authorList>
            <person name="Butler K."/>
        </authorList>
    </citation>
    <scope>NUCLEOTIDE SEQUENCE [LARGE SCALE GENOMIC DNA]</scope>
    <source>
        <strain evidence="2 3">DSM 16190</strain>
    </source>
</reference>